<proteinExistence type="inferred from homology"/>
<dbReference type="AlphaFoldDB" id="A0A3B1A4M3"/>
<name>A0A3B1A4M3_9ZZZZ</name>
<dbReference type="InterPro" id="IPR000397">
    <property type="entry name" value="Heat_shock_Hsp33"/>
</dbReference>
<dbReference type="PANTHER" id="PTHR30111">
    <property type="entry name" value="33 KDA CHAPERONIN"/>
    <property type="match status" value="1"/>
</dbReference>
<gene>
    <name evidence="6" type="ORF">MNBD_GAMMA18-599</name>
</gene>
<keyword evidence="3" id="KW-1015">Disulfide bond</keyword>
<sequence length="297" mass="33267">MTQISSAEQDTLQRFIFENAPIRGELVHLDSSWRTALSHHDYPAPVQKLLGEMMAASALLVSTLKFEGTLTIQFQGSGPISLMVMEASNERAIRGIAHWQGEIVDGSLKTLLGNGTLAITIDPAKQGERYQGIVEITGETLAESLEHYLTHSEQLDTHIWLAADDQQASGMMLQRMPGDMSDENREDWDRAIALATTIRTQELLELPVKELLHRLFHEEQLRLFDAEPICFRCSCSRERVGGMLKSLGIDQIHAIIDDEGSIEVGCEFCNQKYSFDKVDAEELFAAEIKIQPPKQTQ</sequence>
<dbReference type="GO" id="GO:0005737">
    <property type="term" value="C:cytoplasm"/>
    <property type="evidence" value="ECO:0007669"/>
    <property type="project" value="InterPro"/>
</dbReference>
<keyword evidence="5" id="KW-0676">Redox-active center</keyword>
<dbReference type="InterPro" id="IPR016153">
    <property type="entry name" value="Heat_shock_Hsp33_N"/>
</dbReference>
<evidence type="ECO:0000256" key="1">
    <source>
        <dbReference type="ARBA" id="ARBA00022490"/>
    </source>
</evidence>
<accession>A0A3B1A4M3</accession>
<dbReference type="SUPFAM" id="SSF64397">
    <property type="entry name" value="Hsp33 domain"/>
    <property type="match status" value="1"/>
</dbReference>
<dbReference type="Gene3D" id="1.10.287.480">
    <property type="entry name" value="helix hairpin bin"/>
    <property type="match status" value="1"/>
</dbReference>
<keyword evidence="4" id="KW-0143">Chaperone</keyword>
<reference evidence="6" key="1">
    <citation type="submission" date="2018-06" db="EMBL/GenBank/DDBJ databases">
        <authorList>
            <person name="Zhirakovskaya E."/>
        </authorList>
    </citation>
    <scope>NUCLEOTIDE SEQUENCE</scope>
</reference>
<dbReference type="InterPro" id="IPR016154">
    <property type="entry name" value="Heat_shock_Hsp33_C"/>
</dbReference>
<keyword evidence="2" id="KW-0862">Zinc</keyword>
<evidence type="ECO:0000256" key="3">
    <source>
        <dbReference type="ARBA" id="ARBA00023157"/>
    </source>
</evidence>
<evidence type="ECO:0000313" key="6">
    <source>
        <dbReference type="EMBL" id="VAW88674.1"/>
    </source>
</evidence>
<dbReference type="GO" id="GO:0042026">
    <property type="term" value="P:protein refolding"/>
    <property type="evidence" value="ECO:0007669"/>
    <property type="project" value="TreeGrafter"/>
</dbReference>
<keyword evidence="1" id="KW-0963">Cytoplasm</keyword>
<dbReference type="CDD" id="cd00498">
    <property type="entry name" value="Hsp33"/>
    <property type="match status" value="1"/>
</dbReference>
<dbReference type="PIRSF" id="PIRSF005261">
    <property type="entry name" value="Heat_shock_Hsp33"/>
    <property type="match status" value="1"/>
</dbReference>
<evidence type="ECO:0000256" key="5">
    <source>
        <dbReference type="ARBA" id="ARBA00023284"/>
    </source>
</evidence>
<evidence type="ECO:0000256" key="4">
    <source>
        <dbReference type="ARBA" id="ARBA00023186"/>
    </source>
</evidence>
<protein>
    <submittedName>
        <fullName evidence="6">33 kDa chaperonin HslO</fullName>
    </submittedName>
</protein>
<dbReference type="HAMAP" id="MF_00117">
    <property type="entry name" value="HslO"/>
    <property type="match status" value="1"/>
</dbReference>
<dbReference type="Gene3D" id="3.55.30.10">
    <property type="entry name" value="Hsp33 domain"/>
    <property type="match status" value="1"/>
</dbReference>
<dbReference type="InterPro" id="IPR023212">
    <property type="entry name" value="Hsp33_helix_hairpin_bin_dom_sf"/>
</dbReference>
<dbReference type="SUPFAM" id="SSF118352">
    <property type="entry name" value="HSP33 redox switch-like"/>
    <property type="match status" value="1"/>
</dbReference>
<dbReference type="Pfam" id="PF01430">
    <property type="entry name" value="HSP33"/>
    <property type="match status" value="1"/>
</dbReference>
<dbReference type="GO" id="GO:0051082">
    <property type="term" value="F:unfolded protein binding"/>
    <property type="evidence" value="ECO:0007669"/>
    <property type="project" value="InterPro"/>
</dbReference>
<organism evidence="6">
    <name type="scientific">hydrothermal vent metagenome</name>
    <dbReference type="NCBI Taxonomy" id="652676"/>
    <lineage>
        <taxon>unclassified sequences</taxon>
        <taxon>metagenomes</taxon>
        <taxon>ecological metagenomes</taxon>
    </lineage>
</organism>
<dbReference type="GO" id="GO:0044183">
    <property type="term" value="F:protein folding chaperone"/>
    <property type="evidence" value="ECO:0007669"/>
    <property type="project" value="TreeGrafter"/>
</dbReference>
<dbReference type="EMBL" id="UOFP01000231">
    <property type="protein sequence ID" value="VAW88674.1"/>
    <property type="molecule type" value="Genomic_DNA"/>
</dbReference>
<dbReference type="NCBIfam" id="NF001033">
    <property type="entry name" value="PRK00114.1"/>
    <property type="match status" value="1"/>
</dbReference>
<dbReference type="Gene3D" id="3.90.1280.10">
    <property type="entry name" value="HSP33 redox switch-like"/>
    <property type="match status" value="1"/>
</dbReference>
<evidence type="ECO:0000256" key="2">
    <source>
        <dbReference type="ARBA" id="ARBA00022833"/>
    </source>
</evidence>
<dbReference type="PANTHER" id="PTHR30111:SF1">
    <property type="entry name" value="33 KDA CHAPERONIN"/>
    <property type="match status" value="1"/>
</dbReference>